<sequence length="366" mass="42600">MCVNDLLLFCKADLSSLQLLMEALTSFSNAAGLKTNFHKSQMIIGLHDNTFPLKYLGVPIMASKLTMVECASLVEKIMARVQIWAAGNISFVGRARLINIVIFGMHSYWASIFLLPKEVTEKITQIYGNYLWTGVSAYKKAPYISWHQTCLLKSQRGIGMKDLAAWNKATIAKLTWAVAQKKEVLWVKWVHERYLKNKSWWDYTPSQDASWYWKKICKIKEEFKQAHHRLPTKQRLAKFLPQNETLCIMCSEDEEDEMHLFFTCNYAKIIWSNLTGWWKFIPEMTNSTQMFRRQIKGTRTQKQTTYAIVAAAIYYIRSARNHTIFKQQKITPTQPILLIKDQVKTRVLFLSSCSNKYSKYIDLILS</sequence>
<dbReference type="EMBL" id="JAKOGI010003364">
    <property type="protein sequence ID" value="KAJ8420531.1"/>
    <property type="molecule type" value="Genomic_DNA"/>
</dbReference>
<evidence type="ECO:0000313" key="2">
    <source>
        <dbReference type="EMBL" id="KAJ8420531.1"/>
    </source>
</evidence>
<dbReference type="OrthoDB" id="1305699at2759"/>
<dbReference type="Pfam" id="PF13966">
    <property type="entry name" value="zf-RVT"/>
    <property type="match status" value="1"/>
</dbReference>
<feature type="domain" description="Reverse transcriptase" evidence="1">
    <location>
        <begin position="1"/>
        <end position="60"/>
    </location>
</feature>
<dbReference type="AlphaFoldDB" id="A0A9Q1JHK9"/>
<dbReference type="PANTHER" id="PTHR33116:SF84">
    <property type="entry name" value="RNA-DIRECTED DNA POLYMERASE"/>
    <property type="match status" value="1"/>
</dbReference>
<dbReference type="InterPro" id="IPR000477">
    <property type="entry name" value="RT_dom"/>
</dbReference>
<proteinExistence type="predicted"/>
<protein>
    <recommendedName>
        <fullName evidence="1">Reverse transcriptase domain-containing protein</fullName>
    </recommendedName>
</protein>
<dbReference type="Proteomes" id="UP001153076">
    <property type="component" value="Unassembled WGS sequence"/>
</dbReference>
<accession>A0A9Q1JHK9</accession>
<dbReference type="PANTHER" id="PTHR33116">
    <property type="entry name" value="REVERSE TRANSCRIPTASE ZINC-BINDING DOMAIN-CONTAINING PROTEIN-RELATED-RELATED"/>
    <property type="match status" value="1"/>
</dbReference>
<gene>
    <name evidence="2" type="ORF">Cgig2_032925</name>
</gene>
<dbReference type="PROSITE" id="PS50878">
    <property type="entry name" value="RT_POL"/>
    <property type="match status" value="1"/>
</dbReference>
<reference evidence="2" key="1">
    <citation type="submission" date="2022-04" db="EMBL/GenBank/DDBJ databases">
        <title>Carnegiea gigantea Genome sequencing and assembly v2.</title>
        <authorList>
            <person name="Copetti D."/>
            <person name="Sanderson M.J."/>
            <person name="Burquez A."/>
            <person name="Wojciechowski M.F."/>
        </authorList>
    </citation>
    <scope>NUCLEOTIDE SEQUENCE</scope>
    <source>
        <strain evidence="2">SGP5-SGP5p</strain>
        <tissue evidence="2">Aerial part</tissue>
    </source>
</reference>
<evidence type="ECO:0000313" key="3">
    <source>
        <dbReference type="Proteomes" id="UP001153076"/>
    </source>
</evidence>
<dbReference type="InterPro" id="IPR026960">
    <property type="entry name" value="RVT-Znf"/>
</dbReference>
<comment type="caution">
    <text evidence="2">The sequence shown here is derived from an EMBL/GenBank/DDBJ whole genome shotgun (WGS) entry which is preliminary data.</text>
</comment>
<name>A0A9Q1JHK9_9CARY</name>
<evidence type="ECO:0000259" key="1">
    <source>
        <dbReference type="PROSITE" id="PS50878"/>
    </source>
</evidence>
<organism evidence="2 3">
    <name type="scientific">Carnegiea gigantea</name>
    <dbReference type="NCBI Taxonomy" id="171969"/>
    <lineage>
        <taxon>Eukaryota</taxon>
        <taxon>Viridiplantae</taxon>
        <taxon>Streptophyta</taxon>
        <taxon>Embryophyta</taxon>
        <taxon>Tracheophyta</taxon>
        <taxon>Spermatophyta</taxon>
        <taxon>Magnoliopsida</taxon>
        <taxon>eudicotyledons</taxon>
        <taxon>Gunneridae</taxon>
        <taxon>Pentapetalae</taxon>
        <taxon>Caryophyllales</taxon>
        <taxon>Cactineae</taxon>
        <taxon>Cactaceae</taxon>
        <taxon>Cactoideae</taxon>
        <taxon>Echinocereeae</taxon>
        <taxon>Carnegiea</taxon>
    </lineage>
</organism>
<keyword evidence="3" id="KW-1185">Reference proteome</keyword>